<dbReference type="RefSeq" id="WP_004834259.1">
    <property type="nucleotide sequence ID" value="NZ_AEXM01000012.1"/>
</dbReference>
<dbReference type="GO" id="GO:0005829">
    <property type="term" value="C:cytosol"/>
    <property type="evidence" value="ECO:0007669"/>
    <property type="project" value="TreeGrafter"/>
</dbReference>
<reference evidence="1 2" key="1">
    <citation type="submission" date="2011-01" db="EMBL/GenBank/DDBJ databases">
        <authorList>
            <person name="Durkin A.S."/>
            <person name="Madupu R."/>
            <person name="Torralba M."/>
            <person name="Gillis M."/>
            <person name="Methe B."/>
            <person name="Sutton G."/>
            <person name="Nelson K.E."/>
        </authorList>
    </citation>
    <scope>NUCLEOTIDE SEQUENCE [LARGE SCALE GENOMIC DNA]</scope>
    <source>
        <strain evidence="1 2">ACS-065-V-Col13</strain>
    </source>
</reference>
<protein>
    <submittedName>
        <fullName evidence="1">Conserved domain protein</fullName>
    </submittedName>
</protein>
<dbReference type="STRING" id="879305.HMPREF9290_1286"/>
<dbReference type="PANTHER" id="PTHR43501:SF1">
    <property type="entry name" value="CYTOSOL NON-SPECIFIC DIPEPTIDASE"/>
    <property type="match status" value="1"/>
</dbReference>
<dbReference type="PANTHER" id="PTHR43501">
    <property type="entry name" value="CYTOSOL NON-SPECIFIC DIPEPTIDASE"/>
    <property type="match status" value="1"/>
</dbReference>
<organism evidence="1 2">
    <name type="scientific">Anaerococcus prevotii ACS-065-V-Col13</name>
    <dbReference type="NCBI Taxonomy" id="879305"/>
    <lineage>
        <taxon>Bacteria</taxon>
        <taxon>Bacillati</taxon>
        <taxon>Bacillota</taxon>
        <taxon>Tissierellia</taxon>
        <taxon>Tissierellales</taxon>
        <taxon>Peptoniphilaceae</taxon>
        <taxon>Anaerococcus</taxon>
    </lineage>
</organism>
<dbReference type="AlphaFoldDB" id="F0GU65"/>
<dbReference type="GO" id="GO:0070573">
    <property type="term" value="F:metallodipeptidase activity"/>
    <property type="evidence" value="ECO:0007669"/>
    <property type="project" value="TreeGrafter"/>
</dbReference>
<gene>
    <name evidence="1" type="ORF">HMPREF9290_1286</name>
</gene>
<dbReference type="eggNOG" id="COG2195">
    <property type="taxonomic scope" value="Bacteria"/>
</dbReference>
<dbReference type="PATRIC" id="fig|879305.3.peg.345"/>
<keyword evidence="2" id="KW-1185">Reference proteome</keyword>
<accession>F0GU65</accession>
<dbReference type="EMBL" id="AEXM01000012">
    <property type="protein sequence ID" value="EGC82421.1"/>
    <property type="molecule type" value="Genomic_DNA"/>
</dbReference>
<dbReference type="Proteomes" id="UP000005286">
    <property type="component" value="Unassembled WGS sequence"/>
</dbReference>
<evidence type="ECO:0000313" key="1">
    <source>
        <dbReference type="EMBL" id="EGC82421.1"/>
    </source>
</evidence>
<sequence length="456" mass="52481">MDYVTDRDNLSEYVKGLTEKYADNKSSNLIETLILDTARDLKLDIVNVDDSYYIKKGEKPKALLHLNIDYNKNNLSFSIEDYDKEIIKSEYDINLIISSILICYLLDFSHESFDVLITHNNINMCDMKYSAVANILRTDNVINFNLRQANCIADEFSSLKLFLNQVKVERFKPEYEFGSYRISLHDLSGGHAGEESDKVKLNSVKLLVTIIRKIKSKVDIDIVSLVGGERYEYIPSTSYIDFVVDRQYEADLLNIFEIVKNESLEKNLKYEPDMKLSLTKIDTNKKDPITKESFNYLASFIELIPMGSFYVNSIDDKTISSSNLAAARSLKNHVNLIIVLRSLSEESMNSMIERINVASSISNSILNEKFHIEKWKNKDTYLTDVFKTAYSEINNDELNVVKTQYSLDSSIIFNDLNVKIISIGVKYKKAENVYYSSIEDLFLVVNLLEKVLNKIY</sequence>
<proteinExistence type="predicted"/>
<evidence type="ECO:0000313" key="2">
    <source>
        <dbReference type="Proteomes" id="UP000005286"/>
    </source>
</evidence>
<dbReference type="InterPro" id="IPR001160">
    <property type="entry name" value="Peptidase_M20C"/>
</dbReference>
<dbReference type="GO" id="GO:0006508">
    <property type="term" value="P:proteolysis"/>
    <property type="evidence" value="ECO:0007669"/>
    <property type="project" value="InterPro"/>
</dbReference>
<name>F0GU65_9FIRM</name>
<comment type="caution">
    <text evidence="1">The sequence shown here is derived from an EMBL/GenBank/DDBJ whole genome shotgun (WGS) entry which is preliminary data.</text>
</comment>